<reference evidence="4 5" key="3">
    <citation type="journal article" date="2017" name="Mol. Plant Pathol.">
        <title>A gapless genome sequence of the fungus Botrytis cinerea.</title>
        <authorList>
            <person name="Van Kan J.A."/>
            <person name="Stassen J.H."/>
            <person name="Mosbach A."/>
            <person name="Van Der Lee T.A."/>
            <person name="Faino L."/>
            <person name="Farmer A.D."/>
            <person name="Papasotiriou D.G."/>
            <person name="Zhou S."/>
            <person name="Seidl M.F."/>
            <person name="Cottam E."/>
            <person name="Edel D."/>
            <person name="Hahn M."/>
            <person name="Schwartz D.C."/>
            <person name="Dietrich R.A."/>
            <person name="Widdison S."/>
            <person name="Scalliet G."/>
        </authorList>
    </citation>
    <scope>NUCLEOTIDE SEQUENCE [LARGE SCALE GENOMIC DNA]</scope>
    <source>
        <strain evidence="4 5">B05.10</strain>
    </source>
</reference>
<dbReference type="RefSeq" id="XP_024549111.1">
    <property type="nucleotide sequence ID" value="XM_024693325.1"/>
</dbReference>
<reference evidence="4 5" key="1">
    <citation type="journal article" date="2011" name="PLoS Genet.">
        <title>Genomic analysis of the necrotrophic fungal pathogens Sclerotinia sclerotiorum and Botrytis cinerea.</title>
        <authorList>
            <person name="Amselem J."/>
            <person name="Cuomo C.A."/>
            <person name="van Kan J.A."/>
            <person name="Viaud M."/>
            <person name="Benito E.P."/>
            <person name="Couloux A."/>
            <person name="Coutinho P.M."/>
            <person name="de Vries R.P."/>
            <person name="Dyer P.S."/>
            <person name="Fillinger S."/>
            <person name="Fournier E."/>
            <person name="Gout L."/>
            <person name="Hahn M."/>
            <person name="Kohn L."/>
            <person name="Lapalu N."/>
            <person name="Plummer K.M."/>
            <person name="Pradier J.M."/>
            <person name="Quevillon E."/>
            <person name="Sharon A."/>
            <person name="Simon A."/>
            <person name="ten Have A."/>
            <person name="Tudzynski B."/>
            <person name="Tudzynski P."/>
            <person name="Wincker P."/>
            <person name="Andrew M."/>
            <person name="Anthouard V."/>
            <person name="Beever R.E."/>
            <person name="Beffa R."/>
            <person name="Benoit I."/>
            <person name="Bouzid O."/>
            <person name="Brault B."/>
            <person name="Chen Z."/>
            <person name="Choquer M."/>
            <person name="Collemare J."/>
            <person name="Cotton P."/>
            <person name="Danchin E.G."/>
            <person name="Da Silva C."/>
            <person name="Gautier A."/>
            <person name="Giraud C."/>
            <person name="Giraud T."/>
            <person name="Gonzalez C."/>
            <person name="Grossetete S."/>
            <person name="Guldener U."/>
            <person name="Henrissat B."/>
            <person name="Howlett B.J."/>
            <person name="Kodira C."/>
            <person name="Kretschmer M."/>
            <person name="Lappartient A."/>
            <person name="Leroch M."/>
            <person name="Levis C."/>
            <person name="Mauceli E."/>
            <person name="Neuveglise C."/>
            <person name="Oeser B."/>
            <person name="Pearson M."/>
            <person name="Poulain J."/>
            <person name="Poussereau N."/>
            <person name="Quesneville H."/>
            <person name="Rascle C."/>
            <person name="Schumacher J."/>
            <person name="Segurens B."/>
            <person name="Sexton A."/>
            <person name="Silva E."/>
            <person name="Sirven C."/>
            <person name="Soanes D.M."/>
            <person name="Talbot N.J."/>
            <person name="Templeton M."/>
            <person name="Yandava C."/>
            <person name="Yarden O."/>
            <person name="Zeng Q."/>
            <person name="Rollins J.A."/>
            <person name="Lebrun M.H."/>
            <person name="Dickman M."/>
        </authorList>
    </citation>
    <scope>NUCLEOTIDE SEQUENCE [LARGE SCALE GENOMIC DNA]</scope>
    <source>
        <strain evidence="4 5">B05.10</strain>
    </source>
</reference>
<evidence type="ECO:0000313" key="4">
    <source>
        <dbReference type="EMBL" id="ATZ50617.1"/>
    </source>
</evidence>
<dbReference type="Pfam" id="PF00106">
    <property type="entry name" value="adh_short"/>
    <property type="match status" value="1"/>
</dbReference>
<evidence type="ECO:0000256" key="1">
    <source>
        <dbReference type="ARBA" id="ARBA00006484"/>
    </source>
</evidence>
<dbReference type="PANTHER" id="PTHR43180">
    <property type="entry name" value="3-OXOACYL-(ACYL-CARRIER-PROTEIN) REDUCTASE (AFU_ORTHOLOGUE AFUA_6G11210)"/>
    <property type="match status" value="1"/>
</dbReference>
<sequence>MAAPNPARDIADIIQQSSPVDTTSPYDPGWVAGKTIIITGGASGFGEGFLRTWADNGANIIIGDVNSARGKSLVEEVRKKTGSQNHHFLYCDVTNWQSQVDFFRTATELSPTKGIDAVVANAGITEEAMSFQRPVGLDTPEPPKPNFKAFDVDIVGVMYTAHLAMWHLPRNPRSQTASPSMIPGPNTPDRHLLLIGSVASIAPLAGSVEYSVAKHGVLGMFRSLRSTAFANGIRVNMLCPYFIDTPIIPAGGRLLLAGGAMGKPEDVVDAGTRLMADTRIVGRALVIGPKVRVDGDFELLPETSKEGNEKAVWEAYADDFVELEVFTLRFIKLLNTIQRIRGWGGWAVDVAKALAYPITFFMRR</sequence>
<dbReference type="InterPro" id="IPR020904">
    <property type="entry name" value="Sc_DH/Rdtase_CS"/>
</dbReference>
<evidence type="ECO:0000256" key="2">
    <source>
        <dbReference type="ARBA" id="ARBA00022857"/>
    </source>
</evidence>
<dbReference type="EMBL" id="CP009810">
    <property type="protein sequence ID" value="ATZ50617.1"/>
    <property type="molecule type" value="Genomic_DNA"/>
</dbReference>
<keyword evidence="3" id="KW-0560">Oxidoreductase</keyword>
<accession>A0A384JJP5</accession>
<dbReference type="Gene3D" id="3.40.50.720">
    <property type="entry name" value="NAD(P)-binding Rossmann-like Domain"/>
    <property type="match status" value="1"/>
</dbReference>
<dbReference type="SUPFAM" id="SSF51735">
    <property type="entry name" value="NAD(P)-binding Rossmann-fold domains"/>
    <property type="match status" value="1"/>
</dbReference>
<dbReference type="KEGG" id="bfu:BCIN_06g01140"/>
<dbReference type="Proteomes" id="UP000001798">
    <property type="component" value="Chromosome 6"/>
</dbReference>
<evidence type="ECO:0008006" key="6">
    <source>
        <dbReference type="Google" id="ProtNLM"/>
    </source>
</evidence>
<proteinExistence type="inferred from homology"/>
<dbReference type="VEuPathDB" id="FungiDB:Bcin06g01140"/>
<keyword evidence="5" id="KW-1185">Reference proteome</keyword>
<reference evidence="4 5" key="2">
    <citation type="journal article" date="2012" name="Eukaryot. Cell">
        <title>Genome update of Botrytis cinerea strains B05.10 and T4.</title>
        <authorList>
            <person name="Staats M."/>
            <person name="van Kan J.A."/>
        </authorList>
    </citation>
    <scope>NUCLEOTIDE SEQUENCE [LARGE SCALE GENOMIC DNA]</scope>
    <source>
        <strain evidence="4 5">B05.10</strain>
    </source>
</reference>
<organism evidence="4 5">
    <name type="scientific">Botryotinia fuckeliana (strain B05.10)</name>
    <name type="common">Noble rot fungus</name>
    <name type="synonym">Botrytis cinerea</name>
    <dbReference type="NCBI Taxonomy" id="332648"/>
    <lineage>
        <taxon>Eukaryota</taxon>
        <taxon>Fungi</taxon>
        <taxon>Dikarya</taxon>
        <taxon>Ascomycota</taxon>
        <taxon>Pezizomycotina</taxon>
        <taxon>Leotiomycetes</taxon>
        <taxon>Helotiales</taxon>
        <taxon>Sclerotiniaceae</taxon>
        <taxon>Botrytis</taxon>
    </lineage>
</organism>
<dbReference type="PRINTS" id="PR00081">
    <property type="entry name" value="GDHRDH"/>
</dbReference>
<dbReference type="GO" id="GO:0016491">
    <property type="term" value="F:oxidoreductase activity"/>
    <property type="evidence" value="ECO:0007669"/>
    <property type="project" value="UniProtKB-KW"/>
</dbReference>
<dbReference type="PROSITE" id="PS00061">
    <property type="entry name" value="ADH_SHORT"/>
    <property type="match status" value="1"/>
</dbReference>
<evidence type="ECO:0000313" key="5">
    <source>
        <dbReference type="Proteomes" id="UP000001798"/>
    </source>
</evidence>
<gene>
    <name evidence="4" type="ORF">BCIN_06g01140</name>
</gene>
<dbReference type="InterPro" id="IPR002347">
    <property type="entry name" value="SDR_fam"/>
</dbReference>
<dbReference type="OrthoDB" id="498125at2759"/>
<keyword evidence="2" id="KW-0521">NADP</keyword>
<protein>
    <recommendedName>
        <fullName evidence="6">Bacilysin biosynthesis oxidoreductase bacc protein</fullName>
    </recommendedName>
</protein>
<name>A0A384JJP5_BOTFB</name>
<comment type="similarity">
    <text evidence="1">Belongs to the short-chain dehydrogenases/reductases (SDR) family.</text>
</comment>
<dbReference type="InterPro" id="IPR036291">
    <property type="entry name" value="NAD(P)-bd_dom_sf"/>
</dbReference>
<evidence type="ECO:0000256" key="3">
    <source>
        <dbReference type="ARBA" id="ARBA00023002"/>
    </source>
</evidence>
<dbReference type="AlphaFoldDB" id="A0A384JJP5"/>
<dbReference type="PANTHER" id="PTHR43180:SF16">
    <property type="entry name" value="BACILYSIN BIOSYNTHESIS OXIDOREDUCTASE BACC"/>
    <property type="match status" value="1"/>
</dbReference>
<dbReference type="GeneID" id="36394230"/>